<organism evidence="2 3">
    <name type="scientific">Defluviicoccus vanus</name>
    <dbReference type="NCBI Taxonomy" id="111831"/>
    <lineage>
        <taxon>Bacteria</taxon>
        <taxon>Pseudomonadati</taxon>
        <taxon>Pseudomonadota</taxon>
        <taxon>Alphaproteobacteria</taxon>
        <taxon>Rhodospirillales</taxon>
        <taxon>Rhodospirillaceae</taxon>
        <taxon>Defluviicoccus</taxon>
    </lineage>
</organism>
<dbReference type="Proteomes" id="UP000516369">
    <property type="component" value="Chromosome"/>
</dbReference>
<dbReference type="SUPFAM" id="SSF50475">
    <property type="entry name" value="FMN-binding split barrel"/>
    <property type="match status" value="1"/>
</dbReference>
<dbReference type="KEGG" id="dvn:HQ394_09020"/>
<sequence length="224" mass="24626">MASAKAYASDVAFTPSVKSVQARKGSRHGYARMEERGSWATRITPELAGFIEAQTSVFLATANLEGQPYIQHRGGPPGFLRVLDDQTIGFVDFTGNRQFITQGNLADNPRAHLFLIDYAHQRRIKIWGEARVVEGDAELTEKLMPGGYRARPEQVILFTLSAWDANCPQHIPQRFEAADVAATLAERDERIRALEAALNRLHGSPVAGFSGEASDASEEVKKSS</sequence>
<accession>A0A7H1N153</accession>
<dbReference type="InterPro" id="IPR011576">
    <property type="entry name" value="Pyridox_Oxase_N"/>
</dbReference>
<name>A0A7H1N153_9PROT</name>
<dbReference type="EMBL" id="CP053923">
    <property type="protein sequence ID" value="QNT69439.1"/>
    <property type="molecule type" value="Genomic_DNA"/>
</dbReference>
<dbReference type="AlphaFoldDB" id="A0A7H1N153"/>
<dbReference type="PANTHER" id="PTHR42815">
    <property type="entry name" value="FAD-BINDING, PUTATIVE (AFU_ORTHOLOGUE AFUA_6G07600)-RELATED"/>
    <property type="match status" value="1"/>
</dbReference>
<evidence type="ECO:0000313" key="2">
    <source>
        <dbReference type="EMBL" id="QNT69439.1"/>
    </source>
</evidence>
<proteinExistence type="predicted"/>
<dbReference type="Gene3D" id="2.30.110.10">
    <property type="entry name" value="Electron Transport, Fmn-binding Protein, Chain A"/>
    <property type="match status" value="1"/>
</dbReference>
<dbReference type="Pfam" id="PF01243">
    <property type="entry name" value="PNPOx_N"/>
    <property type="match status" value="1"/>
</dbReference>
<keyword evidence="3" id="KW-1185">Reference proteome</keyword>
<feature type="domain" description="Pyridoxamine 5'-phosphate oxidase N-terminal" evidence="1">
    <location>
        <begin position="43"/>
        <end position="165"/>
    </location>
</feature>
<gene>
    <name evidence="2" type="ORF">HQ394_09020</name>
</gene>
<protein>
    <submittedName>
        <fullName evidence="2">Pyridoxamine 5'-phosphate oxidase family protein</fullName>
    </submittedName>
</protein>
<dbReference type="PANTHER" id="PTHR42815:SF2">
    <property type="entry name" value="FAD-BINDING, PUTATIVE (AFU_ORTHOLOGUE AFUA_6G07600)-RELATED"/>
    <property type="match status" value="1"/>
</dbReference>
<evidence type="ECO:0000313" key="3">
    <source>
        <dbReference type="Proteomes" id="UP000516369"/>
    </source>
</evidence>
<reference evidence="2 3" key="1">
    <citation type="submission" date="2020-05" db="EMBL/GenBank/DDBJ databases">
        <title>Complete closed genome sequence of Defluviicoccus vanus.</title>
        <authorList>
            <person name="Bessarab I."/>
            <person name="Arumugam K."/>
            <person name="Maszenan A.M."/>
            <person name="Seviour R.J."/>
            <person name="Williams R.B."/>
        </authorList>
    </citation>
    <scope>NUCLEOTIDE SEQUENCE [LARGE SCALE GENOMIC DNA]</scope>
    <source>
        <strain evidence="2 3">Ben 114</strain>
    </source>
</reference>
<dbReference type="RefSeq" id="WP_190262941.1">
    <property type="nucleotide sequence ID" value="NZ_CP053923.1"/>
</dbReference>
<evidence type="ECO:0000259" key="1">
    <source>
        <dbReference type="Pfam" id="PF01243"/>
    </source>
</evidence>
<dbReference type="InterPro" id="IPR012349">
    <property type="entry name" value="Split_barrel_FMN-bd"/>
</dbReference>